<evidence type="ECO:0000313" key="1">
    <source>
        <dbReference type="EMBL" id="MDP8567482.1"/>
    </source>
</evidence>
<name>A0ABT9JSF1_9PROT</name>
<dbReference type="RefSeq" id="WP_306389207.1">
    <property type="nucleotide sequence ID" value="NZ_JAVCAP010000013.1"/>
</dbReference>
<dbReference type="Proteomes" id="UP001225906">
    <property type="component" value="Unassembled WGS sequence"/>
</dbReference>
<dbReference type="EMBL" id="JAVCAP010000013">
    <property type="protein sequence ID" value="MDP8567482.1"/>
    <property type="molecule type" value="Genomic_DNA"/>
</dbReference>
<protein>
    <submittedName>
        <fullName evidence="1">Uncharacterized protein</fullName>
    </submittedName>
</protein>
<proteinExistence type="predicted"/>
<accession>A0ABT9JSF1</accession>
<sequence>MQSGGLKPRSQRFQDAFSKRQRLSQDVDPAYMLKKNSGFRTRAISHTQKMQNLLVLFPTIKSNEKVKGCNLLYIENIDYKKPLELLQALATHSVLAVGHTIYSISVYSHIKISVQGKRNPFVTHLHSAPLINGPISHSEF</sequence>
<evidence type="ECO:0000313" key="2">
    <source>
        <dbReference type="Proteomes" id="UP001225906"/>
    </source>
</evidence>
<comment type="caution">
    <text evidence="1">The sequence shown here is derived from an EMBL/GenBank/DDBJ whole genome shotgun (WGS) entry which is preliminary data.</text>
</comment>
<reference evidence="2" key="1">
    <citation type="journal article" date="2019" name="Int. J. Syst. Evol. Microbiol.">
        <title>The Global Catalogue of Microorganisms (GCM) 10K type strain sequencing project: providing services to taxonomists for standard genome sequencing and annotation.</title>
        <authorList>
            <consortium name="The Broad Institute Genomics Platform"/>
            <consortium name="The Broad Institute Genome Sequencing Center for Infectious Disease"/>
            <person name="Wu L."/>
            <person name="Ma J."/>
        </authorList>
    </citation>
    <scope>NUCLEOTIDE SEQUENCE [LARGE SCALE GENOMIC DNA]</scope>
    <source>
        <strain evidence="2">VKM B-3159</strain>
    </source>
</reference>
<organism evidence="1 2">
    <name type="scientific">Methylophilus aquaticus</name>
    <dbReference type="NCBI Taxonomy" id="1971610"/>
    <lineage>
        <taxon>Bacteria</taxon>
        <taxon>Pseudomonadati</taxon>
        <taxon>Pseudomonadota</taxon>
        <taxon>Betaproteobacteria</taxon>
        <taxon>Nitrosomonadales</taxon>
        <taxon>Methylophilaceae</taxon>
        <taxon>Methylophilus</taxon>
    </lineage>
</organism>
<gene>
    <name evidence="1" type="ORF">Q9291_06445</name>
</gene>
<keyword evidence="2" id="KW-1185">Reference proteome</keyword>